<evidence type="ECO:0000259" key="1">
    <source>
        <dbReference type="Pfam" id="PF00583"/>
    </source>
</evidence>
<evidence type="ECO:0000313" key="2">
    <source>
        <dbReference type="EMBL" id="TYO94844.1"/>
    </source>
</evidence>
<accession>A0A5S4ZQ81</accession>
<dbReference type="CDD" id="cd04301">
    <property type="entry name" value="NAT_SF"/>
    <property type="match status" value="1"/>
</dbReference>
<dbReference type="EMBL" id="VNHM01000011">
    <property type="protein sequence ID" value="TYO94844.1"/>
    <property type="molecule type" value="Genomic_DNA"/>
</dbReference>
<dbReference type="Pfam" id="PF00583">
    <property type="entry name" value="Acetyltransf_1"/>
    <property type="match status" value="1"/>
</dbReference>
<organism evidence="2 3">
    <name type="scientific">Desulfallas thermosapovorans DSM 6562</name>
    <dbReference type="NCBI Taxonomy" id="1121431"/>
    <lineage>
        <taxon>Bacteria</taxon>
        <taxon>Bacillati</taxon>
        <taxon>Bacillota</taxon>
        <taxon>Clostridia</taxon>
        <taxon>Eubacteriales</taxon>
        <taxon>Desulfallaceae</taxon>
        <taxon>Desulfallas</taxon>
    </lineage>
</organism>
<dbReference type="AlphaFoldDB" id="A0A5S4ZQ81"/>
<dbReference type="RefSeq" id="WP_166512092.1">
    <property type="nucleotide sequence ID" value="NZ_VNHM01000011.1"/>
</dbReference>
<keyword evidence="3" id="KW-1185">Reference proteome</keyword>
<dbReference type="Proteomes" id="UP000323166">
    <property type="component" value="Unassembled WGS sequence"/>
</dbReference>
<reference evidence="2 3" key="1">
    <citation type="submission" date="2019-07" db="EMBL/GenBank/DDBJ databases">
        <title>Genomic Encyclopedia of Type Strains, Phase I: the one thousand microbial genomes (KMG-I) project.</title>
        <authorList>
            <person name="Kyrpides N."/>
        </authorList>
    </citation>
    <scope>NUCLEOTIDE SEQUENCE [LARGE SCALE GENOMIC DNA]</scope>
    <source>
        <strain evidence="2 3">DSM 6562</strain>
    </source>
</reference>
<sequence>MLIPNAIDNITNTENYADCLGSRYQAVATSRGEVVIRGPVTGEILNRMRLSGRMDSFRPPAAQLRSLVYITGLPRGLVYVAHNNDTIVGYVTFHPPDSCSCWHSHPGIIEMGGIEVAREWRSHHVASTLLQFIFHDEFWEDFIVIGLECFRNWDLQSSGLNVWQYRSMMDRLIRQVNFYPCFTRLYDVLDHPANALVARRGTRVNPDDWQLFKTIARGQA</sequence>
<dbReference type="GO" id="GO:0045150">
    <property type="term" value="P:acetoin catabolic process"/>
    <property type="evidence" value="ECO:0007669"/>
    <property type="project" value="InterPro"/>
</dbReference>
<dbReference type="PIRSF" id="PIRSF021278">
    <property type="entry name" value="AcuA"/>
    <property type="match status" value="1"/>
</dbReference>
<dbReference type="InterPro" id="IPR000182">
    <property type="entry name" value="GNAT_dom"/>
</dbReference>
<dbReference type="InterPro" id="IPR024699">
    <property type="entry name" value="AcuA"/>
</dbReference>
<evidence type="ECO:0000313" key="3">
    <source>
        <dbReference type="Proteomes" id="UP000323166"/>
    </source>
</evidence>
<protein>
    <submittedName>
        <fullName evidence="2">Acetoin utilization protein AcuA</fullName>
    </submittedName>
</protein>
<dbReference type="GO" id="GO:0019152">
    <property type="term" value="F:acetoin dehydrogenase (NAD+) activity"/>
    <property type="evidence" value="ECO:0007669"/>
    <property type="project" value="InterPro"/>
</dbReference>
<comment type="caution">
    <text evidence="2">The sequence shown here is derived from an EMBL/GenBank/DDBJ whole genome shotgun (WGS) entry which is preliminary data.</text>
</comment>
<name>A0A5S4ZQ81_9FIRM</name>
<dbReference type="GO" id="GO:0016747">
    <property type="term" value="F:acyltransferase activity, transferring groups other than amino-acyl groups"/>
    <property type="evidence" value="ECO:0007669"/>
    <property type="project" value="InterPro"/>
</dbReference>
<gene>
    <name evidence="2" type="ORF">LX24_02097</name>
</gene>
<dbReference type="InterPro" id="IPR016181">
    <property type="entry name" value="Acyl_CoA_acyltransferase"/>
</dbReference>
<dbReference type="Gene3D" id="3.40.630.30">
    <property type="match status" value="1"/>
</dbReference>
<dbReference type="SUPFAM" id="SSF55729">
    <property type="entry name" value="Acyl-CoA N-acyltransferases (Nat)"/>
    <property type="match status" value="1"/>
</dbReference>
<proteinExistence type="predicted"/>
<feature type="domain" description="N-acetyltransferase" evidence="1">
    <location>
        <begin position="72"/>
        <end position="134"/>
    </location>
</feature>